<keyword evidence="1" id="KW-0378">Hydrolase</keyword>
<dbReference type="RefSeq" id="WP_053428193.1">
    <property type="nucleotide sequence ID" value="NZ_CP128801.1"/>
</dbReference>
<keyword evidence="1" id="KW-0645">Protease</keyword>
<dbReference type="GO" id="GO:0008233">
    <property type="term" value="F:peptidase activity"/>
    <property type="evidence" value="ECO:0007669"/>
    <property type="project" value="UniProtKB-KW"/>
</dbReference>
<proteinExistence type="predicted"/>
<dbReference type="OrthoDB" id="9815953at2"/>
<reference evidence="1 2" key="1">
    <citation type="submission" date="2019-08" db="EMBL/GenBank/DDBJ databases">
        <title>Bacillus genomes from the desert of Cuatro Cienegas, Coahuila.</title>
        <authorList>
            <person name="Olmedo-Alvarez G."/>
        </authorList>
    </citation>
    <scope>NUCLEOTIDE SEQUENCE [LARGE SCALE GENOMIC DNA]</scope>
    <source>
        <strain evidence="1 2">CH108_3D</strain>
    </source>
</reference>
<gene>
    <name evidence="1" type="primary">yyaC</name>
    <name evidence="1" type="ORF">FZC83_09495</name>
</gene>
<comment type="caution">
    <text evidence="1">The sequence shown here is derived from an EMBL/GenBank/DDBJ whole genome shotgun (WGS) entry which is preliminary data.</text>
</comment>
<dbReference type="SUPFAM" id="SSF53163">
    <property type="entry name" value="HybD-like"/>
    <property type="match status" value="1"/>
</dbReference>
<dbReference type="GO" id="GO:0006508">
    <property type="term" value="P:proteolysis"/>
    <property type="evidence" value="ECO:0007669"/>
    <property type="project" value="UniProtKB-KW"/>
</dbReference>
<evidence type="ECO:0000313" key="2">
    <source>
        <dbReference type="Proteomes" id="UP000322997"/>
    </source>
</evidence>
<dbReference type="AlphaFoldDB" id="A0A5D4RXP8"/>
<dbReference type="NCBIfam" id="TIGR02841">
    <property type="entry name" value="spore_YyaC"/>
    <property type="match status" value="1"/>
</dbReference>
<protein>
    <submittedName>
        <fullName evidence="1">Spore protease YyaC</fullName>
    </submittedName>
</protein>
<organism evidence="1 2">
    <name type="scientific">Rossellomorea marisflavi</name>
    <dbReference type="NCBI Taxonomy" id="189381"/>
    <lineage>
        <taxon>Bacteria</taxon>
        <taxon>Bacillati</taxon>
        <taxon>Bacillota</taxon>
        <taxon>Bacilli</taxon>
        <taxon>Bacillales</taxon>
        <taxon>Bacillaceae</taxon>
        <taxon>Rossellomorea</taxon>
    </lineage>
</organism>
<sequence>MRSFDRSQPDLPVWISAQSREYETETLLQLLQSMLTDMEESGRTLVIFCIGSDRYVGDSLGPLVGTMLTRFSIPSPVYGTLETPIHAFNLKPTLKAIQKTHRDPFIMTVDAALGKQDAVGSILFNTGPLTPGKALEKMLPEVGDCHFQGIVNSADPLPSSQFLNDTRLYTVMTLAERISAIIQEAHIRKEAGTL</sequence>
<evidence type="ECO:0000313" key="1">
    <source>
        <dbReference type="EMBL" id="TYS55171.1"/>
    </source>
</evidence>
<dbReference type="Proteomes" id="UP000322997">
    <property type="component" value="Unassembled WGS sequence"/>
</dbReference>
<dbReference type="EMBL" id="VTEQ01000002">
    <property type="protein sequence ID" value="TYS55171.1"/>
    <property type="molecule type" value="Genomic_DNA"/>
</dbReference>
<accession>A0A5D4RXP8</accession>
<dbReference type="InterPro" id="IPR023430">
    <property type="entry name" value="Pept_HybD-like_dom_sf"/>
</dbReference>
<name>A0A5D4RXP8_9BACI</name>
<dbReference type="InterPro" id="IPR009665">
    <property type="entry name" value="YyaC"/>
</dbReference>
<dbReference type="Pfam" id="PF06866">
    <property type="entry name" value="DUF1256"/>
    <property type="match status" value="1"/>
</dbReference>